<dbReference type="Pfam" id="PF01428">
    <property type="entry name" value="zf-AN1"/>
    <property type="match status" value="1"/>
</dbReference>
<keyword evidence="7" id="KW-1185">Reference proteome</keyword>
<evidence type="ECO:0000313" key="6">
    <source>
        <dbReference type="EMBL" id="RKP00222.1"/>
    </source>
</evidence>
<dbReference type="InterPro" id="IPR000058">
    <property type="entry name" value="Znf_AN1"/>
</dbReference>
<evidence type="ECO:0000256" key="3">
    <source>
        <dbReference type="ARBA" id="ARBA00022833"/>
    </source>
</evidence>
<dbReference type="STRING" id="1555241.A0A4P9X563"/>
<reference evidence="7" key="1">
    <citation type="journal article" date="2018" name="Nat. Microbiol.">
        <title>Leveraging single-cell genomics to expand the fungal tree of life.</title>
        <authorList>
            <person name="Ahrendt S.R."/>
            <person name="Quandt C.A."/>
            <person name="Ciobanu D."/>
            <person name="Clum A."/>
            <person name="Salamov A."/>
            <person name="Andreopoulos B."/>
            <person name="Cheng J.F."/>
            <person name="Woyke T."/>
            <person name="Pelin A."/>
            <person name="Henrissat B."/>
            <person name="Reynolds N.K."/>
            <person name="Benny G.L."/>
            <person name="Smith M.E."/>
            <person name="James T.Y."/>
            <person name="Grigoriev I.V."/>
        </authorList>
    </citation>
    <scope>NUCLEOTIDE SEQUENCE [LARGE SCALE GENOMIC DNA]</scope>
    <source>
        <strain evidence="7">ATCC 52028</strain>
    </source>
</reference>
<protein>
    <recommendedName>
        <fullName evidence="5">AN1-type domain-containing protein</fullName>
    </recommendedName>
</protein>
<evidence type="ECO:0000256" key="1">
    <source>
        <dbReference type="ARBA" id="ARBA00022723"/>
    </source>
</evidence>
<dbReference type="Gene3D" id="4.10.1110.10">
    <property type="entry name" value="AN1-like Zinc finger"/>
    <property type="match status" value="1"/>
</dbReference>
<evidence type="ECO:0000313" key="7">
    <source>
        <dbReference type="Proteomes" id="UP000274922"/>
    </source>
</evidence>
<keyword evidence="1" id="KW-0479">Metal-binding</keyword>
<dbReference type="AlphaFoldDB" id="A0A4P9X563"/>
<organism evidence="6 7">
    <name type="scientific">Caulochytrium protostelioides</name>
    <dbReference type="NCBI Taxonomy" id="1555241"/>
    <lineage>
        <taxon>Eukaryota</taxon>
        <taxon>Fungi</taxon>
        <taxon>Fungi incertae sedis</taxon>
        <taxon>Chytridiomycota</taxon>
        <taxon>Chytridiomycota incertae sedis</taxon>
        <taxon>Chytridiomycetes</taxon>
        <taxon>Caulochytriales</taxon>
        <taxon>Caulochytriaceae</taxon>
        <taxon>Caulochytrium</taxon>
    </lineage>
</organism>
<feature type="region of interest" description="Disordered" evidence="4">
    <location>
        <begin position="1"/>
        <end position="36"/>
    </location>
</feature>
<dbReference type="SMART" id="SM00154">
    <property type="entry name" value="ZnF_AN1"/>
    <property type="match status" value="1"/>
</dbReference>
<evidence type="ECO:0000256" key="4">
    <source>
        <dbReference type="SAM" id="MobiDB-lite"/>
    </source>
</evidence>
<feature type="compositionally biased region" description="Low complexity" evidence="4">
    <location>
        <begin position="18"/>
        <end position="30"/>
    </location>
</feature>
<dbReference type="SUPFAM" id="SSF118310">
    <property type="entry name" value="AN1-like Zinc finger"/>
    <property type="match status" value="1"/>
</dbReference>
<name>A0A4P9X563_9FUNG</name>
<keyword evidence="2" id="KW-0863">Zinc-finger</keyword>
<dbReference type="InterPro" id="IPR035896">
    <property type="entry name" value="AN1-like_Znf"/>
</dbReference>
<proteinExistence type="predicted"/>
<dbReference type="EMBL" id="ML014229">
    <property type="protein sequence ID" value="RKP00222.1"/>
    <property type="molecule type" value="Genomic_DNA"/>
</dbReference>
<accession>A0A4P9X563</accession>
<feature type="domain" description="AN1-type" evidence="5">
    <location>
        <begin position="38"/>
        <end position="77"/>
    </location>
</feature>
<dbReference type="OrthoDB" id="428577at2759"/>
<dbReference type="GO" id="GO:0008270">
    <property type="term" value="F:zinc ion binding"/>
    <property type="evidence" value="ECO:0007669"/>
    <property type="project" value="UniProtKB-KW"/>
</dbReference>
<gene>
    <name evidence="6" type="ORF">CXG81DRAFT_27077</name>
</gene>
<dbReference type="Proteomes" id="UP000274922">
    <property type="component" value="Unassembled WGS sequence"/>
</dbReference>
<evidence type="ECO:0000256" key="2">
    <source>
        <dbReference type="ARBA" id="ARBA00022771"/>
    </source>
</evidence>
<sequence>MSAVNPSVAALQDTAALSSTPSSSTSTPTPVRKGPPKCHTGCGERAVKIVGTCRYCSANFCSRHRLPEAHACSNLQGCRDESIAKLEHKLIGEKCVASKV</sequence>
<keyword evidence="3" id="KW-0862">Zinc</keyword>
<evidence type="ECO:0000259" key="5">
    <source>
        <dbReference type="SMART" id="SM00154"/>
    </source>
</evidence>